<dbReference type="GO" id="GO:0020037">
    <property type="term" value="F:heme binding"/>
    <property type="evidence" value="ECO:0007669"/>
    <property type="project" value="InterPro"/>
</dbReference>
<reference evidence="14" key="1">
    <citation type="submission" date="2023-03" db="EMBL/GenBank/DDBJ databases">
        <authorList>
            <person name="Lanier E.R."/>
            <person name="Schlecht N.J."/>
        </authorList>
    </citation>
    <scope>NUCLEOTIDE SEQUENCE</scope>
</reference>
<dbReference type="GO" id="GO:0005506">
    <property type="term" value="F:iron ion binding"/>
    <property type="evidence" value="ECO:0007669"/>
    <property type="project" value="InterPro"/>
</dbReference>
<dbReference type="PANTHER" id="PTHR47950:SF4">
    <property type="entry name" value="GERANIOL 8-HYDROXYLASE-LIKE"/>
    <property type="match status" value="1"/>
</dbReference>
<evidence type="ECO:0000256" key="9">
    <source>
        <dbReference type="ARBA" id="ARBA00023033"/>
    </source>
</evidence>
<dbReference type="Gene3D" id="1.10.630.10">
    <property type="entry name" value="Cytochrome P450"/>
    <property type="match status" value="1"/>
</dbReference>
<dbReference type="InterPro" id="IPR017972">
    <property type="entry name" value="Cyt_P450_CS"/>
</dbReference>
<evidence type="ECO:0000256" key="11">
    <source>
        <dbReference type="PIRSR" id="PIRSR602401-1"/>
    </source>
</evidence>
<dbReference type="InterPro" id="IPR036396">
    <property type="entry name" value="Cyt_P450_sf"/>
</dbReference>
<evidence type="ECO:0000256" key="8">
    <source>
        <dbReference type="ARBA" id="ARBA00023004"/>
    </source>
</evidence>
<keyword evidence="5 11" id="KW-0479">Metal-binding</keyword>
<evidence type="ECO:0000256" key="4">
    <source>
        <dbReference type="ARBA" id="ARBA00022692"/>
    </source>
</evidence>
<dbReference type="PROSITE" id="PS00086">
    <property type="entry name" value="CYTOCHROME_P450"/>
    <property type="match status" value="1"/>
</dbReference>
<evidence type="ECO:0000256" key="7">
    <source>
        <dbReference type="ARBA" id="ARBA00023002"/>
    </source>
</evidence>
<evidence type="ECO:0000256" key="1">
    <source>
        <dbReference type="ARBA" id="ARBA00004167"/>
    </source>
</evidence>
<evidence type="ECO:0000256" key="6">
    <source>
        <dbReference type="ARBA" id="ARBA00022989"/>
    </source>
</evidence>
<dbReference type="InterPro" id="IPR001128">
    <property type="entry name" value="Cyt_P450"/>
</dbReference>
<dbReference type="GO" id="GO:0016020">
    <property type="term" value="C:membrane"/>
    <property type="evidence" value="ECO:0007669"/>
    <property type="project" value="UniProtKB-SubCell"/>
</dbReference>
<dbReference type="CDD" id="cd11073">
    <property type="entry name" value="CYP76-like"/>
    <property type="match status" value="1"/>
</dbReference>
<evidence type="ECO:0000256" key="2">
    <source>
        <dbReference type="ARBA" id="ARBA00010617"/>
    </source>
</evidence>
<feature type="transmembrane region" description="Helical" evidence="13">
    <location>
        <begin position="6"/>
        <end position="27"/>
    </location>
</feature>
<comment type="similarity">
    <text evidence="2 12">Belongs to the cytochrome P450 family.</text>
</comment>
<evidence type="ECO:0000256" key="10">
    <source>
        <dbReference type="ARBA" id="ARBA00023136"/>
    </source>
</evidence>
<dbReference type="AlphaFoldDB" id="A0A9Y1LRR8"/>
<keyword evidence="6 13" id="KW-1133">Transmembrane helix</keyword>
<dbReference type="GO" id="GO:0016705">
    <property type="term" value="F:oxidoreductase activity, acting on paired donors, with incorporation or reduction of molecular oxygen"/>
    <property type="evidence" value="ECO:0007669"/>
    <property type="project" value="InterPro"/>
</dbReference>
<organism evidence="14">
    <name type="scientific">Ajuga reptans</name>
    <name type="common">Bugle</name>
    <dbReference type="NCBI Taxonomy" id="38596"/>
    <lineage>
        <taxon>Eukaryota</taxon>
        <taxon>Viridiplantae</taxon>
        <taxon>Streptophyta</taxon>
        <taxon>Embryophyta</taxon>
        <taxon>Tracheophyta</taxon>
        <taxon>Spermatophyta</taxon>
        <taxon>Magnoliopsida</taxon>
        <taxon>eudicotyledons</taxon>
        <taxon>Gunneridae</taxon>
        <taxon>Pentapetalae</taxon>
        <taxon>asterids</taxon>
        <taxon>lamiids</taxon>
        <taxon>Lamiales</taxon>
        <taxon>Lamiaceae</taxon>
        <taxon>Ajugoideae</taxon>
        <taxon>Ajugeae</taxon>
        <taxon>Ajuga</taxon>
    </lineage>
</organism>
<protein>
    <submittedName>
        <fullName evidence="14">Cytochrome P450 76S78</fullName>
    </submittedName>
</protein>
<dbReference type="PRINTS" id="PR00385">
    <property type="entry name" value="P450"/>
</dbReference>
<name>A0A9Y1LRR8_AJURE</name>
<dbReference type="EMBL" id="OQ675312">
    <property type="protein sequence ID" value="WET52776.1"/>
    <property type="molecule type" value="mRNA"/>
</dbReference>
<evidence type="ECO:0000256" key="13">
    <source>
        <dbReference type="SAM" id="Phobius"/>
    </source>
</evidence>
<evidence type="ECO:0000256" key="12">
    <source>
        <dbReference type="RuleBase" id="RU000461"/>
    </source>
</evidence>
<feature type="binding site" description="axial binding residue" evidence="11">
    <location>
        <position position="442"/>
    </location>
    <ligand>
        <name>heme</name>
        <dbReference type="ChEBI" id="CHEBI:30413"/>
    </ligand>
    <ligandPart>
        <name>Fe</name>
        <dbReference type="ChEBI" id="CHEBI:18248"/>
    </ligandPart>
</feature>
<proteinExistence type="evidence at transcript level"/>
<keyword evidence="10 13" id="KW-0472">Membrane</keyword>
<keyword evidence="8 11" id="KW-0408">Iron</keyword>
<accession>A0A9Y1LRR8</accession>
<evidence type="ECO:0000313" key="14">
    <source>
        <dbReference type="EMBL" id="WET52776.1"/>
    </source>
</evidence>
<sequence>MYTFISMDFLTSLLVIISIVWICIISLSPNPRARRLPPGPYQFPIIGNILELGPKPHRSLAKLSRKYGPVMSLKLGSITTVVISSPETAKIVLQTHDLLFSSRKIPASVSAALQHDKFSLVWLPVDNQWRKLRKICKEQMFSAARLDASQGLRREKLQKLRDYVRDCSETGRVLDIGEAAFTTALNLMSATLFSVEFAQFGSDSSQEMKEVVWGVMKCVGSPNFADYFPILKSVDPQGILKDAVICFGKLFKIFDRFINEKMKCRGGNNDLVDALIDIHQKDEAQLTINDIKHLLLDLFVAGSDTTSGTVEWAMTELLRNPDKMSKVRHEIRDIIGENKQVEESDIPRLPYLQAVVKETFRLHPAAPFLVPHMARSDVEVNGYIVPKHAQVLVNVWASGRDPSIWTDVDLFRPERFLNGNDQIDFRGKDFELIPFGAGRRICPGLPLAHRMVHLMLATLVGNFGWNLIEGTKPNDIDMDEKFGLTLQKAVPLKAVPVKL</sequence>
<dbReference type="SUPFAM" id="SSF48264">
    <property type="entry name" value="Cytochrome P450"/>
    <property type="match status" value="1"/>
</dbReference>
<evidence type="ECO:0000256" key="5">
    <source>
        <dbReference type="ARBA" id="ARBA00022723"/>
    </source>
</evidence>
<keyword evidence="4 13" id="KW-0812">Transmembrane</keyword>
<evidence type="ECO:0000256" key="3">
    <source>
        <dbReference type="ARBA" id="ARBA00022617"/>
    </source>
</evidence>
<dbReference type="FunFam" id="1.10.630.10:FF:000007">
    <property type="entry name" value="Cytochrome P450 76C4"/>
    <property type="match status" value="1"/>
</dbReference>
<dbReference type="PANTHER" id="PTHR47950">
    <property type="entry name" value="CYTOCHROME P450, FAMILY 76, SUBFAMILY C, POLYPEPTIDE 5-RELATED"/>
    <property type="match status" value="1"/>
</dbReference>
<comment type="cofactor">
    <cofactor evidence="11">
        <name>heme</name>
        <dbReference type="ChEBI" id="CHEBI:30413"/>
    </cofactor>
</comment>
<dbReference type="Pfam" id="PF00067">
    <property type="entry name" value="p450"/>
    <property type="match status" value="1"/>
</dbReference>
<keyword evidence="3 11" id="KW-0349">Heme</keyword>
<dbReference type="GO" id="GO:0004497">
    <property type="term" value="F:monooxygenase activity"/>
    <property type="evidence" value="ECO:0007669"/>
    <property type="project" value="UniProtKB-KW"/>
</dbReference>
<comment type="subcellular location">
    <subcellularLocation>
        <location evidence="1">Membrane</location>
        <topology evidence="1">Single-pass membrane protein</topology>
    </subcellularLocation>
</comment>
<keyword evidence="7 12" id="KW-0560">Oxidoreductase</keyword>
<dbReference type="PRINTS" id="PR00463">
    <property type="entry name" value="EP450I"/>
</dbReference>
<dbReference type="InterPro" id="IPR002401">
    <property type="entry name" value="Cyt_P450_E_grp-I"/>
</dbReference>
<keyword evidence="9 12" id="KW-0503">Monooxygenase</keyword>